<comment type="caution">
    <text evidence="2">The sequence shown here is derived from an EMBL/GenBank/DDBJ whole genome shotgun (WGS) entry which is preliminary data.</text>
</comment>
<proteinExistence type="predicted"/>
<dbReference type="EMBL" id="LGRX02001124">
    <property type="protein sequence ID" value="KAK3286803.1"/>
    <property type="molecule type" value="Genomic_DNA"/>
</dbReference>
<name>A0AAE0LIV1_9CHLO</name>
<gene>
    <name evidence="1" type="ORF">CYMTET_44310</name>
    <name evidence="2" type="ORF">CYMTET_5654</name>
</gene>
<dbReference type="AlphaFoldDB" id="A0AAE0LIV1"/>
<dbReference type="EMBL" id="LGRX02030094">
    <property type="protein sequence ID" value="KAK3246168.1"/>
    <property type="molecule type" value="Genomic_DNA"/>
</dbReference>
<protein>
    <submittedName>
        <fullName evidence="2">Uncharacterized protein</fullName>
    </submittedName>
</protein>
<reference evidence="2 3" key="1">
    <citation type="journal article" date="2015" name="Genome Biol. Evol.">
        <title>Comparative Genomics of a Bacterivorous Green Alga Reveals Evolutionary Causalities and Consequences of Phago-Mixotrophic Mode of Nutrition.</title>
        <authorList>
            <person name="Burns J.A."/>
            <person name="Paasch A."/>
            <person name="Narechania A."/>
            <person name="Kim E."/>
        </authorList>
    </citation>
    <scope>NUCLEOTIDE SEQUENCE [LARGE SCALE GENOMIC DNA]</scope>
    <source>
        <strain evidence="2">PLY_AMNH</strain>
    </source>
</reference>
<sequence length="229" mass="25512">MASQKRSAPAENRTRFKFSKAVVSTGFICGDDRYGRDGARPAHEDHEQMCRGNPTLEDQRAVWRTLALACRPRCPHCLRLVPAESVRGSMDLCCVPSEESDASGCGATFCGFCFRFEGSPARVYHHAARCTMNPMSLAELWPGEPRMTNPVIERMHRDLFLNQRRAEAVLLETDPTRRLLITATPIERLRVLMTQSCGEEHLVKQAGSREERLLNGSGDACGAVSHPAR</sequence>
<evidence type="ECO:0000313" key="3">
    <source>
        <dbReference type="Proteomes" id="UP001190700"/>
    </source>
</evidence>
<reference evidence="2" key="2">
    <citation type="submission" date="2023-06" db="EMBL/GenBank/DDBJ databases">
        <title>Long-read-based genome assembly of the green algal bacterivore Cymbomonas tetramitiformis.</title>
        <authorList>
            <person name="Gyaltshen Y."/>
            <person name="Rozenberg A."/>
            <person name="Paasch A."/>
            <person name="Burns J.A."/>
            <person name="Warring S."/>
            <person name="Larson R."/>
            <person name="Maurer-Alcala X."/>
            <person name="Dacks J."/>
            <person name="Kim E."/>
        </authorList>
    </citation>
    <scope>NUCLEOTIDE SEQUENCE</scope>
    <source>
        <strain evidence="2">PLY_AMNH</strain>
    </source>
</reference>
<keyword evidence="3" id="KW-1185">Reference proteome</keyword>
<evidence type="ECO:0000313" key="2">
    <source>
        <dbReference type="EMBL" id="KAK3286803.1"/>
    </source>
</evidence>
<accession>A0AAE0LIV1</accession>
<evidence type="ECO:0000313" key="1">
    <source>
        <dbReference type="EMBL" id="KAK3246168.1"/>
    </source>
</evidence>
<dbReference type="Proteomes" id="UP001190700">
    <property type="component" value="Unassembled WGS sequence"/>
</dbReference>
<organism evidence="2 3">
    <name type="scientific">Cymbomonas tetramitiformis</name>
    <dbReference type="NCBI Taxonomy" id="36881"/>
    <lineage>
        <taxon>Eukaryota</taxon>
        <taxon>Viridiplantae</taxon>
        <taxon>Chlorophyta</taxon>
        <taxon>Pyramimonadophyceae</taxon>
        <taxon>Pyramimonadales</taxon>
        <taxon>Pyramimonadaceae</taxon>
        <taxon>Cymbomonas</taxon>
    </lineage>
</organism>